<evidence type="ECO:0000313" key="3">
    <source>
        <dbReference type="Proteomes" id="UP001341840"/>
    </source>
</evidence>
<comment type="caution">
    <text evidence="2">The sequence shown here is derived from an EMBL/GenBank/DDBJ whole genome shotgun (WGS) entry which is preliminary data.</text>
</comment>
<name>A0ABU6VPS7_9FABA</name>
<dbReference type="PANTHER" id="PTHR47718:SF13">
    <property type="entry name" value="OS09G0290500 PROTEIN"/>
    <property type="match status" value="1"/>
</dbReference>
<dbReference type="Pfam" id="PF03101">
    <property type="entry name" value="FAR1"/>
    <property type="match status" value="1"/>
</dbReference>
<protein>
    <recommendedName>
        <fullName evidence="1">FAR1 domain-containing protein</fullName>
    </recommendedName>
</protein>
<proteinExistence type="predicted"/>
<evidence type="ECO:0000259" key="1">
    <source>
        <dbReference type="Pfam" id="PF03101"/>
    </source>
</evidence>
<sequence length="210" mass="24096">MTAGPEAENANEQTHEVFDFHFKNYFDYVMKSGSICYTKSGSIVLWSYDSCSLRVMTFKTLAEVGLFYKEYAKRAGFSTKIRNTNRCKETKEEINQLITCNRQGQWTSEVPYVEKTKPICGANCPARIYAHVIKTTRMWRISKVVLRHSHPCFPEQAQMLAQHMELSLEVHRIIENNDVSGIRPCQTYQALVTAAGGHNELGFIERDVKN</sequence>
<dbReference type="EMBL" id="JASCZI010151713">
    <property type="protein sequence ID" value="MED6174173.1"/>
    <property type="molecule type" value="Genomic_DNA"/>
</dbReference>
<feature type="domain" description="FAR1" evidence="1">
    <location>
        <begin position="67"/>
        <end position="154"/>
    </location>
</feature>
<dbReference type="PANTHER" id="PTHR47718">
    <property type="entry name" value="OS01G0519700 PROTEIN"/>
    <property type="match status" value="1"/>
</dbReference>
<dbReference type="Proteomes" id="UP001341840">
    <property type="component" value="Unassembled WGS sequence"/>
</dbReference>
<keyword evidence="3" id="KW-1185">Reference proteome</keyword>
<gene>
    <name evidence="2" type="ORF">PIB30_066472</name>
</gene>
<accession>A0ABU6VPS7</accession>
<organism evidence="2 3">
    <name type="scientific">Stylosanthes scabra</name>
    <dbReference type="NCBI Taxonomy" id="79078"/>
    <lineage>
        <taxon>Eukaryota</taxon>
        <taxon>Viridiplantae</taxon>
        <taxon>Streptophyta</taxon>
        <taxon>Embryophyta</taxon>
        <taxon>Tracheophyta</taxon>
        <taxon>Spermatophyta</taxon>
        <taxon>Magnoliopsida</taxon>
        <taxon>eudicotyledons</taxon>
        <taxon>Gunneridae</taxon>
        <taxon>Pentapetalae</taxon>
        <taxon>rosids</taxon>
        <taxon>fabids</taxon>
        <taxon>Fabales</taxon>
        <taxon>Fabaceae</taxon>
        <taxon>Papilionoideae</taxon>
        <taxon>50 kb inversion clade</taxon>
        <taxon>dalbergioids sensu lato</taxon>
        <taxon>Dalbergieae</taxon>
        <taxon>Pterocarpus clade</taxon>
        <taxon>Stylosanthes</taxon>
    </lineage>
</organism>
<dbReference type="InterPro" id="IPR004330">
    <property type="entry name" value="FAR1_DNA_bnd_dom"/>
</dbReference>
<evidence type="ECO:0000313" key="2">
    <source>
        <dbReference type="EMBL" id="MED6174173.1"/>
    </source>
</evidence>
<reference evidence="2 3" key="1">
    <citation type="journal article" date="2023" name="Plants (Basel)">
        <title>Bridging the Gap: Combining Genomics and Transcriptomics Approaches to Understand Stylosanthes scabra, an Orphan Legume from the Brazilian Caatinga.</title>
        <authorList>
            <person name="Ferreira-Neto J.R.C."/>
            <person name="da Silva M.D."/>
            <person name="Binneck E."/>
            <person name="de Melo N.F."/>
            <person name="da Silva R.H."/>
            <person name="de Melo A.L.T.M."/>
            <person name="Pandolfi V."/>
            <person name="Bustamante F.O."/>
            <person name="Brasileiro-Vidal A.C."/>
            <person name="Benko-Iseppon A.M."/>
        </authorList>
    </citation>
    <scope>NUCLEOTIDE SEQUENCE [LARGE SCALE GENOMIC DNA]</scope>
    <source>
        <tissue evidence="2">Leaves</tissue>
    </source>
</reference>